<dbReference type="PANTHER" id="PTHR43179">
    <property type="entry name" value="RHAMNOSYLTRANSFERASE WBBL"/>
    <property type="match status" value="1"/>
</dbReference>
<dbReference type="AlphaFoldDB" id="T0ZZ92"/>
<feature type="domain" description="Glycosyltransferase 2-like" evidence="1">
    <location>
        <begin position="103"/>
        <end position="199"/>
    </location>
</feature>
<gene>
    <name evidence="2" type="ORF">B1B_10171</name>
</gene>
<reference evidence="2" key="1">
    <citation type="submission" date="2013-08" db="EMBL/GenBank/DDBJ databases">
        <authorList>
            <person name="Mendez C."/>
            <person name="Richter M."/>
            <person name="Ferrer M."/>
            <person name="Sanchez J."/>
        </authorList>
    </citation>
    <scope>NUCLEOTIDE SEQUENCE</scope>
</reference>
<reference evidence="2" key="2">
    <citation type="journal article" date="2014" name="ISME J.">
        <title>Microbial stratification in low pH oxic and suboxic macroscopic growths along an acid mine drainage.</title>
        <authorList>
            <person name="Mendez-Garcia C."/>
            <person name="Mesa V."/>
            <person name="Sprenger R.R."/>
            <person name="Richter M."/>
            <person name="Diez M.S."/>
            <person name="Solano J."/>
            <person name="Bargiela R."/>
            <person name="Golyshina O.V."/>
            <person name="Manteca A."/>
            <person name="Ramos J.L."/>
            <person name="Gallego J.R."/>
            <person name="Llorente I."/>
            <person name="Martins Dos Santos V.A."/>
            <person name="Jensen O.N."/>
            <person name="Pelaez A.I."/>
            <person name="Sanchez J."/>
            <person name="Ferrer M."/>
        </authorList>
    </citation>
    <scope>NUCLEOTIDE SEQUENCE</scope>
</reference>
<dbReference type="InterPro" id="IPR029044">
    <property type="entry name" value="Nucleotide-diphossugar_trans"/>
</dbReference>
<keyword evidence="2" id="KW-0808">Transferase</keyword>
<feature type="non-terminal residue" evidence="2">
    <location>
        <position position="266"/>
    </location>
</feature>
<dbReference type="PANTHER" id="PTHR43179:SF7">
    <property type="entry name" value="RHAMNOSYLTRANSFERASE WBBL"/>
    <property type="match status" value="1"/>
</dbReference>
<proteinExistence type="predicted"/>
<evidence type="ECO:0000313" key="2">
    <source>
        <dbReference type="EMBL" id="EQD53561.1"/>
    </source>
</evidence>
<dbReference type="SUPFAM" id="SSF53448">
    <property type="entry name" value="Nucleotide-diphospho-sugar transferases"/>
    <property type="match status" value="1"/>
</dbReference>
<evidence type="ECO:0000259" key="1">
    <source>
        <dbReference type="Pfam" id="PF00535"/>
    </source>
</evidence>
<accession>T0ZZ92</accession>
<dbReference type="Gene3D" id="3.90.550.10">
    <property type="entry name" value="Spore Coat Polysaccharide Biosynthesis Protein SpsA, Chain A"/>
    <property type="match status" value="1"/>
</dbReference>
<dbReference type="EMBL" id="AUZY01006691">
    <property type="protein sequence ID" value="EQD53561.1"/>
    <property type="molecule type" value="Genomic_DNA"/>
</dbReference>
<dbReference type="InterPro" id="IPR001173">
    <property type="entry name" value="Glyco_trans_2-like"/>
</dbReference>
<sequence length="266" mass="29961">MAARDEQIASHNRTLAERDAQVHHLNQSLAARDEQIASHNRTLADILHSNSWRITSPLRDARRWVEAFMAPPKRYVKATLRASTSVEPVENIVLSTSDSPVVSVIVPVYGKIDYTLRCLKSIENHPPRVTFEVIVVDDCSPDNSTGLLSKVSGVRLIKNTENLGFIRSCNAGAKAASGKYLTILNNNTEVAPDWMDKLQCTFDDFLGEKKIKIAAVTMVYNEALLLPYFLRHYRYLDEIHALYETDSTDESTKKSHASTECRDREV</sequence>
<comment type="caution">
    <text evidence="2">The sequence shown here is derived from an EMBL/GenBank/DDBJ whole genome shotgun (WGS) entry which is preliminary data.</text>
</comment>
<dbReference type="Pfam" id="PF00535">
    <property type="entry name" value="Glycos_transf_2"/>
    <property type="match status" value="1"/>
</dbReference>
<dbReference type="EC" id="2.-.-.-" evidence="2"/>
<name>T0ZZ92_9ZZZZ</name>
<organism evidence="2">
    <name type="scientific">mine drainage metagenome</name>
    <dbReference type="NCBI Taxonomy" id="410659"/>
    <lineage>
        <taxon>unclassified sequences</taxon>
        <taxon>metagenomes</taxon>
        <taxon>ecological metagenomes</taxon>
    </lineage>
</organism>
<protein>
    <submittedName>
        <fullName evidence="2">Glycosyl transferase, family 2 domain protein</fullName>
        <ecNumber evidence="2">2.-.-.-</ecNumber>
    </submittedName>
</protein>
<dbReference type="GO" id="GO:0016740">
    <property type="term" value="F:transferase activity"/>
    <property type="evidence" value="ECO:0007669"/>
    <property type="project" value="UniProtKB-KW"/>
</dbReference>